<keyword evidence="2" id="KW-1185">Reference proteome</keyword>
<dbReference type="WBParaSite" id="HPLM_0001442001-mRNA-1">
    <property type="protein sequence ID" value="HPLM_0001442001-mRNA-1"/>
    <property type="gene ID" value="HPLM_0001442001"/>
</dbReference>
<sequence>MVPLGFLQKSSTTAKEHVPSPTTYIEDLKASLLYNMGRRESGTPLTSNARVTGASLNSLTDVPRQGPVLVITDATFGASPALIFSNLAELPQRVSQLSQLLHFYFTLKY</sequence>
<dbReference type="EMBL" id="UZAF01018558">
    <property type="protein sequence ID" value="VDO52710.1"/>
    <property type="molecule type" value="Genomic_DNA"/>
</dbReference>
<evidence type="ECO:0000313" key="1">
    <source>
        <dbReference type="EMBL" id="VDO52710.1"/>
    </source>
</evidence>
<evidence type="ECO:0000313" key="2">
    <source>
        <dbReference type="Proteomes" id="UP000268014"/>
    </source>
</evidence>
<name>A0A158QQ97_HAEPC</name>
<evidence type="ECO:0000313" key="3">
    <source>
        <dbReference type="WBParaSite" id="HPLM_0001442001-mRNA-1"/>
    </source>
</evidence>
<reference evidence="1 2" key="2">
    <citation type="submission" date="2018-11" db="EMBL/GenBank/DDBJ databases">
        <authorList>
            <consortium name="Pathogen Informatics"/>
        </authorList>
    </citation>
    <scope>NUCLEOTIDE SEQUENCE [LARGE SCALE GENOMIC DNA]</scope>
    <source>
        <strain evidence="1 2">MHpl1</strain>
    </source>
</reference>
<reference evidence="3" key="1">
    <citation type="submission" date="2016-04" db="UniProtKB">
        <authorList>
            <consortium name="WormBaseParasite"/>
        </authorList>
    </citation>
    <scope>IDENTIFICATION</scope>
</reference>
<gene>
    <name evidence="1" type="ORF">HPLM_LOCUS14412</name>
</gene>
<accession>A0A158QQ97</accession>
<proteinExistence type="predicted"/>
<organism evidence="3">
    <name type="scientific">Haemonchus placei</name>
    <name type="common">Barber's pole worm</name>
    <dbReference type="NCBI Taxonomy" id="6290"/>
    <lineage>
        <taxon>Eukaryota</taxon>
        <taxon>Metazoa</taxon>
        <taxon>Ecdysozoa</taxon>
        <taxon>Nematoda</taxon>
        <taxon>Chromadorea</taxon>
        <taxon>Rhabditida</taxon>
        <taxon>Rhabditina</taxon>
        <taxon>Rhabditomorpha</taxon>
        <taxon>Strongyloidea</taxon>
        <taxon>Trichostrongylidae</taxon>
        <taxon>Haemonchus</taxon>
    </lineage>
</organism>
<dbReference type="Proteomes" id="UP000268014">
    <property type="component" value="Unassembled WGS sequence"/>
</dbReference>
<dbReference type="AlphaFoldDB" id="A0A158QQ97"/>
<protein>
    <submittedName>
        <fullName evidence="1 3">Uncharacterized protein</fullName>
    </submittedName>
</protein>